<dbReference type="AlphaFoldDB" id="X0SIM1"/>
<evidence type="ECO:0000313" key="2">
    <source>
        <dbReference type="EMBL" id="GAF80903.1"/>
    </source>
</evidence>
<dbReference type="InterPro" id="IPR006076">
    <property type="entry name" value="FAD-dep_OxRdtase"/>
</dbReference>
<feature type="domain" description="FAD dependent oxidoreductase" evidence="1">
    <location>
        <begin position="31"/>
        <end position="163"/>
    </location>
</feature>
<dbReference type="PANTHER" id="PTHR13847:SF281">
    <property type="entry name" value="FAD DEPENDENT OXIDOREDUCTASE DOMAIN-CONTAINING PROTEIN"/>
    <property type="match status" value="1"/>
</dbReference>
<proteinExistence type="predicted"/>
<dbReference type="PANTHER" id="PTHR13847">
    <property type="entry name" value="SARCOSINE DEHYDROGENASE-RELATED"/>
    <property type="match status" value="1"/>
</dbReference>
<dbReference type="Gene3D" id="3.50.50.60">
    <property type="entry name" value="FAD/NAD(P)-binding domain"/>
    <property type="match status" value="1"/>
</dbReference>
<reference evidence="2" key="1">
    <citation type="journal article" date="2014" name="Front. Microbiol.">
        <title>High frequency of phylogenetically diverse reductive dehalogenase-homologous genes in deep subseafloor sedimentary metagenomes.</title>
        <authorList>
            <person name="Kawai M."/>
            <person name="Futagami T."/>
            <person name="Toyoda A."/>
            <person name="Takaki Y."/>
            <person name="Nishi S."/>
            <person name="Hori S."/>
            <person name="Arai W."/>
            <person name="Tsubouchi T."/>
            <person name="Morono Y."/>
            <person name="Uchiyama I."/>
            <person name="Ito T."/>
            <person name="Fujiyama A."/>
            <person name="Inagaki F."/>
            <person name="Takami H."/>
        </authorList>
    </citation>
    <scope>NUCLEOTIDE SEQUENCE</scope>
    <source>
        <strain evidence="2">Expedition CK06-06</strain>
    </source>
</reference>
<organism evidence="2">
    <name type="scientific">marine sediment metagenome</name>
    <dbReference type="NCBI Taxonomy" id="412755"/>
    <lineage>
        <taxon>unclassified sequences</taxon>
        <taxon>metagenomes</taxon>
        <taxon>ecological metagenomes</taxon>
    </lineage>
</organism>
<feature type="non-terminal residue" evidence="2">
    <location>
        <position position="170"/>
    </location>
</feature>
<dbReference type="GO" id="GO:0005737">
    <property type="term" value="C:cytoplasm"/>
    <property type="evidence" value="ECO:0007669"/>
    <property type="project" value="TreeGrafter"/>
</dbReference>
<dbReference type="Gene3D" id="3.30.9.10">
    <property type="entry name" value="D-Amino Acid Oxidase, subunit A, domain 2"/>
    <property type="match status" value="1"/>
</dbReference>
<dbReference type="Pfam" id="PF01266">
    <property type="entry name" value="DAO"/>
    <property type="match status" value="1"/>
</dbReference>
<dbReference type="InterPro" id="IPR036188">
    <property type="entry name" value="FAD/NAD-bd_sf"/>
</dbReference>
<protein>
    <recommendedName>
        <fullName evidence="1">FAD dependent oxidoreductase domain-containing protein</fullName>
    </recommendedName>
</protein>
<comment type="caution">
    <text evidence="2">The sequence shown here is derived from an EMBL/GenBank/DDBJ whole genome shotgun (WGS) entry which is preliminary data.</text>
</comment>
<accession>X0SIM1</accession>
<evidence type="ECO:0000259" key="1">
    <source>
        <dbReference type="Pfam" id="PF01266"/>
    </source>
</evidence>
<dbReference type="SUPFAM" id="SSF51905">
    <property type="entry name" value="FAD/NAD(P)-binding domain"/>
    <property type="match status" value="1"/>
</dbReference>
<dbReference type="EMBL" id="BARS01004613">
    <property type="protein sequence ID" value="GAF80903.1"/>
    <property type="molecule type" value="Genomic_DNA"/>
</dbReference>
<sequence>MLPADESPCGWYEMLPEPAPARPVRGRESADWVVLGAGITGLSAARRLAEHLPEARILLVDAQRVGSGASGRNSGFLTDLGHYEKGLQPEAQRQRIRLARAGIAATRQVVRAHDIRCDWFEGGRLHGAAGDAGMRALKRFLGQLEALGEPYEELDAQQLEAITGSAYYRA</sequence>
<gene>
    <name evidence="2" type="ORF">S01H1_09014</name>
</gene>
<name>X0SIM1_9ZZZZ</name>